<comment type="subcellular location">
    <subcellularLocation>
        <location evidence="1">Cell outer membrane</location>
    </subcellularLocation>
</comment>
<accession>A0ABX8E3L3</accession>
<evidence type="ECO:0000313" key="8">
    <source>
        <dbReference type="Proteomes" id="UP000677126"/>
    </source>
</evidence>
<name>A0ABX8E3L3_9SPHN</name>
<keyword evidence="4" id="KW-0472">Membrane</keyword>
<dbReference type="InterPro" id="IPR010583">
    <property type="entry name" value="MipA"/>
</dbReference>
<dbReference type="Proteomes" id="UP000677126">
    <property type="component" value="Chromosome"/>
</dbReference>
<evidence type="ECO:0000256" key="6">
    <source>
        <dbReference type="SAM" id="SignalP"/>
    </source>
</evidence>
<dbReference type="PANTHER" id="PTHR38776:SF1">
    <property type="entry name" value="MLTA-INTERACTING PROTEIN-RELATED"/>
    <property type="match status" value="1"/>
</dbReference>
<dbReference type="PANTHER" id="PTHR38776">
    <property type="entry name" value="MLTA-INTERACTING PROTEIN-RELATED"/>
    <property type="match status" value="1"/>
</dbReference>
<keyword evidence="3 6" id="KW-0732">Signal</keyword>
<gene>
    <name evidence="7" type="ORF">HT578_08250</name>
</gene>
<reference evidence="7 8" key="1">
    <citation type="journal article" date="2021" name="Int. J. Syst. Evol. Microbiol.">
        <title>Novosphingobium decolorationis sp. nov., an aniline blue-decolourizing bacterium isolated from East Pacific sediment.</title>
        <authorList>
            <person name="Chen X."/>
            <person name="Dong B."/>
            <person name="Chen T."/>
            <person name="Ren N."/>
            <person name="Wang J."/>
            <person name="Xu Y."/>
            <person name="Yang J."/>
            <person name="Zhu S."/>
            <person name="Chen J."/>
        </authorList>
    </citation>
    <scope>NUCLEOTIDE SEQUENCE [LARGE SCALE GENOMIC DNA]</scope>
    <source>
        <strain evidence="7 8">502str22</strain>
    </source>
</reference>
<keyword evidence="5" id="KW-0998">Cell outer membrane</keyword>
<evidence type="ECO:0000256" key="3">
    <source>
        <dbReference type="ARBA" id="ARBA00022729"/>
    </source>
</evidence>
<evidence type="ECO:0000256" key="1">
    <source>
        <dbReference type="ARBA" id="ARBA00004442"/>
    </source>
</evidence>
<comment type="similarity">
    <text evidence="2">Belongs to the MipA/OmpV family.</text>
</comment>
<evidence type="ECO:0000256" key="5">
    <source>
        <dbReference type="ARBA" id="ARBA00023237"/>
    </source>
</evidence>
<dbReference type="EMBL" id="CP054856">
    <property type="protein sequence ID" value="QVM83688.1"/>
    <property type="molecule type" value="Genomic_DNA"/>
</dbReference>
<evidence type="ECO:0000313" key="7">
    <source>
        <dbReference type="EMBL" id="QVM83688.1"/>
    </source>
</evidence>
<keyword evidence="8" id="KW-1185">Reference proteome</keyword>
<proteinExistence type="inferred from homology"/>
<evidence type="ECO:0000256" key="4">
    <source>
        <dbReference type="ARBA" id="ARBA00023136"/>
    </source>
</evidence>
<feature type="chain" id="PRO_5045187350" evidence="6">
    <location>
        <begin position="27"/>
        <end position="290"/>
    </location>
</feature>
<feature type="signal peptide" evidence="6">
    <location>
        <begin position="1"/>
        <end position="26"/>
    </location>
</feature>
<organism evidence="7 8">
    <name type="scientific">Novosphingobium decolorationis</name>
    <dbReference type="NCBI Taxonomy" id="2698673"/>
    <lineage>
        <taxon>Bacteria</taxon>
        <taxon>Pseudomonadati</taxon>
        <taxon>Pseudomonadota</taxon>
        <taxon>Alphaproteobacteria</taxon>
        <taxon>Sphingomonadales</taxon>
        <taxon>Sphingomonadaceae</taxon>
        <taxon>Novosphingobium</taxon>
    </lineage>
</organism>
<dbReference type="RefSeq" id="WP_213503622.1">
    <property type="nucleotide sequence ID" value="NZ_CP054856.1"/>
</dbReference>
<evidence type="ECO:0000256" key="2">
    <source>
        <dbReference type="ARBA" id="ARBA00005722"/>
    </source>
</evidence>
<sequence length="290" mass="30502">MHKTIQAALLAASTLAAATASPAAFAQDTSTQMDEPGRNVFEGDSFTIGAGAVATPDYSGSDDYVIAPIPAIRGRIKGVTINTRAGGAAIDFIPDKRGAKIDFALGPVATVSFNRTRKVKDPVVAAAGRLKMPVEVGVSAGFTVNRVLHDYDWMNFNTDIKWDVAGAHDGMTVSPSVSYNTPLSKSLLVTVLAYARHVDDNFGDYNYSVSPAQSEASGLPQYTGKSGWDRAGVGTLVAWDLSGDLRDGGFSLIGVATYTRLLGDGKDTPYTSLRGSADQFMGGLGIAYTF</sequence>
<dbReference type="Pfam" id="PF06629">
    <property type="entry name" value="MipA"/>
    <property type="match status" value="1"/>
</dbReference>
<protein>
    <submittedName>
        <fullName evidence="7">MipA/OmpV family protein</fullName>
    </submittedName>
</protein>